<evidence type="ECO:0000259" key="4">
    <source>
        <dbReference type="Pfam" id="PF13490"/>
    </source>
</evidence>
<reference evidence="6" key="1">
    <citation type="journal article" date="2019" name="Int. J. Syst. Evol. Microbiol.">
        <title>The Global Catalogue of Microorganisms (GCM) 10K type strain sequencing project: providing services to taxonomists for standard genome sequencing and annotation.</title>
        <authorList>
            <consortium name="The Broad Institute Genomics Platform"/>
            <consortium name="The Broad Institute Genome Sequencing Center for Infectious Disease"/>
            <person name="Wu L."/>
            <person name="Ma J."/>
        </authorList>
    </citation>
    <scope>NUCLEOTIDE SEQUENCE [LARGE SCALE GENOMIC DNA]</scope>
    <source>
        <strain evidence="6">CCUG 54527</strain>
    </source>
</reference>
<keyword evidence="6" id="KW-1185">Reference proteome</keyword>
<dbReference type="Gene3D" id="1.10.10.1320">
    <property type="entry name" value="Anti-sigma factor, zinc-finger domain"/>
    <property type="match status" value="1"/>
</dbReference>
<dbReference type="RefSeq" id="WP_377735915.1">
    <property type="nucleotide sequence ID" value="NZ_JBHSRI010000038.1"/>
</dbReference>
<keyword evidence="3" id="KW-0812">Transmembrane</keyword>
<comment type="similarity">
    <text evidence="1">Belongs to the zinc-associated anti-sigma factor (ZAS) superfamily. Anti-sigma-W factor family.</text>
</comment>
<organism evidence="5 6">
    <name type="scientific">Paenisporosarcina macmurdoensis</name>
    <dbReference type="NCBI Taxonomy" id="212659"/>
    <lineage>
        <taxon>Bacteria</taxon>
        <taxon>Bacillati</taxon>
        <taxon>Bacillota</taxon>
        <taxon>Bacilli</taxon>
        <taxon>Bacillales</taxon>
        <taxon>Caryophanaceae</taxon>
        <taxon>Paenisporosarcina</taxon>
    </lineage>
</organism>
<comment type="caution">
    <text evidence="5">The sequence shown here is derived from an EMBL/GenBank/DDBJ whole genome shotgun (WGS) entry which is preliminary data.</text>
</comment>
<proteinExistence type="inferred from homology"/>
<evidence type="ECO:0000256" key="2">
    <source>
        <dbReference type="ARBA" id="ARBA00024438"/>
    </source>
</evidence>
<protein>
    <recommendedName>
        <fullName evidence="2">Anti-sigma-W factor RsiW</fullName>
    </recommendedName>
</protein>
<evidence type="ECO:0000313" key="6">
    <source>
        <dbReference type="Proteomes" id="UP001596170"/>
    </source>
</evidence>
<sequence>MNNCPDHIVHYMHEHLDGDISREHELELQAHLTSCPSCQQHMHELGKVAVFVQSASHITAPSGFVENVIARMPKETSKVGMKRWFHSHPMLSAAALFLILMSASLFSSFNDDQQFSFTKQPNIVVEGEKVIVPAGEIVNGDIVVKNGDLQIEGEVEGDVTVINGKLMASTANVTGEIEEINQLFDWLWYKMKAGAKDVTSLFDRKEEQ</sequence>
<keyword evidence="3" id="KW-1133">Transmembrane helix</keyword>
<dbReference type="Proteomes" id="UP001596170">
    <property type="component" value="Unassembled WGS sequence"/>
</dbReference>
<dbReference type="EMBL" id="JBHSRI010000038">
    <property type="protein sequence ID" value="MFC6041202.1"/>
    <property type="molecule type" value="Genomic_DNA"/>
</dbReference>
<keyword evidence="3" id="KW-0472">Membrane</keyword>
<evidence type="ECO:0000256" key="3">
    <source>
        <dbReference type="SAM" id="Phobius"/>
    </source>
</evidence>
<evidence type="ECO:0000256" key="1">
    <source>
        <dbReference type="ARBA" id="ARBA00024353"/>
    </source>
</evidence>
<accession>A0ABW1LD94</accession>
<feature type="transmembrane region" description="Helical" evidence="3">
    <location>
        <begin position="90"/>
        <end position="109"/>
    </location>
</feature>
<feature type="domain" description="Putative zinc-finger" evidence="4">
    <location>
        <begin position="6"/>
        <end position="39"/>
    </location>
</feature>
<dbReference type="InterPro" id="IPR027383">
    <property type="entry name" value="Znf_put"/>
</dbReference>
<name>A0ABW1LD94_9BACL</name>
<dbReference type="Pfam" id="PF13490">
    <property type="entry name" value="zf-HC2"/>
    <property type="match status" value="1"/>
</dbReference>
<dbReference type="InterPro" id="IPR041916">
    <property type="entry name" value="Anti_sigma_zinc_sf"/>
</dbReference>
<evidence type="ECO:0000313" key="5">
    <source>
        <dbReference type="EMBL" id="MFC6041202.1"/>
    </source>
</evidence>
<gene>
    <name evidence="5" type="ORF">ACFPYN_17495</name>
</gene>